<name>A0ABZ1L2A0_9ACTN</name>
<dbReference type="GO" id="GO:0016746">
    <property type="term" value="F:acyltransferase activity"/>
    <property type="evidence" value="ECO:0007669"/>
    <property type="project" value="UniProtKB-KW"/>
</dbReference>
<dbReference type="InterPro" id="IPR000182">
    <property type="entry name" value="GNAT_dom"/>
</dbReference>
<reference evidence="4 5" key="1">
    <citation type="submission" date="2022-10" db="EMBL/GenBank/DDBJ databases">
        <title>The complete genomes of actinobacterial strains from the NBC collection.</title>
        <authorList>
            <person name="Joergensen T.S."/>
            <person name="Alvarez Arevalo M."/>
            <person name="Sterndorff E.B."/>
            <person name="Faurdal D."/>
            <person name="Vuksanovic O."/>
            <person name="Mourched A.-S."/>
            <person name="Charusanti P."/>
            <person name="Shaw S."/>
            <person name="Blin K."/>
            <person name="Weber T."/>
        </authorList>
    </citation>
    <scope>NUCLEOTIDE SEQUENCE [LARGE SCALE GENOMIC DNA]</scope>
    <source>
        <strain evidence="4 5">NBC_00123</strain>
    </source>
</reference>
<keyword evidence="1 4" id="KW-0808">Transferase</keyword>
<dbReference type="InterPro" id="IPR016181">
    <property type="entry name" value="Acyl_CoA_acyltransferase"/>
</dbReference>
<dbReference type="PANTHER" id="PTHR43877:SF2">
    <property type="entry name" value="AMINOALKYLPHOSPHONATE N-ACETYLTRANSFERASE-RELATED"/>
    <property type="match status" value="1"/>
</dbReference>
<dbReference type="CDD" id="cd04301">
    <property type="entry name" value="NAT_SF"/>
    <property type="match status" value="1"/>
</dbReference>
<dbReference type="Pfam" id="PF13508">
    <property type="entry name" value="Acetyltransf_7"/>
    <property type="match status" value="1"/>
</dbReference>
<dbReference type="InterPro" id="IPR050832">
    <property type="entry name" value="Bact_Acetyltransf"/>
</dbReference>
<accession>A0ABZ1L2A0</accession>
<evidence type="ECO:0000256" key="1">
    <source>
        <dbReference type="ARBA" id="ARBA00022679"/>
    </source>
</evidence>
<evidence type="ECO:0000313" key="4">
    <source>
        <dbReference type="EMBL" id="WTR68090.1"/>
    </source>
</evidence>
<evidence type="ECO:0000256" key="2">
    <source>
        <dbReference type="ARBA" id="ARBA00023315"/>
    </source>
</evidence>
<dbReference type="PANTHER" id="PTHR43877">
    <property type="entry name" value="AMINOALKYLPHOSPHONATE N-ACETYLTRANSFERASE-RELATED-RELATED"/>
    <property type="match status" value="1"/>
</dbReference>
<feature type="domain" description="N-acetyltransferase" evidence="3">
    <location>
        <begin position="6"/>
        <end position="153"/>
    </location>
</feature>
<dbReference type="PROSITE" id="PS51186">
    <property type="entry name" value="GNAT"/>
    <property type="match status" value="1"/>
</dbReference>
<dbReference type="EMBL" id="CP108188">
    <property type="protein sequence ID" value="WTR68090.1"/>
    <property type="molecule type" value="Genomic_DNA"/>
</dbReference>
<evidence type="ECO:0000259" key="3">
    <source>
        <dbReference type="PROSITE" id="PS51186"/>
    </source>
</evidence>
<protein>
    <submittedName>
        <fullName evidence="4">GNAT family N-acetyltransferase</fullName>
        <ecNumber evidence="4">2.3.1.-</ecNumber>
    </submittedName>
</protein>
<dbReference type="Gene3D" id="3.40.630.30">
    <property type="match status" value="1"/>
</dbReference>
<organism evidence="4 5">
    <name type="scientific">Streptomyces zaomyceticus</name>
    <dbReference type="NCBI Taxonomy" id="68286"/>
    <lineage>
        <taxon>Bacteria</taxon>
        <taxon>Bacillati</taxon>
        <taxon>Actinomycetota</taxon>
        <taxon>Actinomycetes</taxon>
        <taxon>Kitasatosporales</taxon>
        <taxon>Streptomycetaceae</taxon>
        <taxon>Streptomyces</taxon>
    </lineage>
</organism>
<dbReference type="Proteomes" id="UP001622594">
    <property type="component" value="Chromosome"/>
</dbReference>
<evidence type="ECO:0000313" key="5">
    <source>
        <dbReference type="Proteomes" id="UP001622594"/>
    </source>
</evidence>
<proteinExistence type="predicted"/>
<sequence length="153" mass="17801">MNSDDLVLRRADDSDATEMADVWLRSFASALPTVRRAHDDDAVRDWFSYVVVKQYENWVAVAEDRVVGLLVLDDGDLEQLYLDPSWRGRGLGDRFVELAKRQRPNGLGLWTFQVNEAAQRFYERHGFVAVERTDGLRNEEREPDVRYVWQPQA</sequence>
<gene>
    <name evidence="4" type="ORF">OG814_01870</name>
</gene>
<keyword evidence="5" id="KW-1185">Reference proteome</keyword>
<dbReference type="SUPFAM" id="SSF55729">
    <property type="entry name" value="Acyl-CoA N-acyltransferases (Nat)"/>
    <property type="match status" value="1"/>
</dbReference>
<keyword evidence="2 4" id="KW-0012">Acyltransferase</keyword>
<dbReference type="EC" id="2.3.1.-" evidence="4"/>